<dbReference type="Proteomes" id="UP000177596">
    <property type="component" value="Unassembled WGS sequence"/>
</dbReference>
<name>A0A1F8DHL1_9BACT</name>
<protein>
    <submittedName>
        <fullName evidence="1">Uncharacterized protein</fullName>
    </submittedName>
</protein>
<dbReference type="EMBL" id="MGIL01000020">
    <property type="protein sequence ID" value="OGM87886.1"/>
    <property type="molecule type" value="Genomic_DNA"/>
</dbReference>
<sequence length="86" mass="9947">MFTKRVNKVIRQLLVFIAALFVLLLSAANIESYQSPKKVLGAESQVNSNDKFWEEFLEKNPDYIPGWIEVGRIDKVNEIDPNYFTP</sequence>
<evidence type="ECO:0000313" key="1">
    <source>
        <dbReference type="EMBL" id="OGM87886.1"/>
    </source>
</evidence>
<dbReference type="AlphaFoldDB" id="A0A1F8DHL1"/>
<evidence type="ECO:0000313" key="2">
    <source>
        <dbReference type="Proteomes" id="UP000177596"/>
    </source>
</evidence>
<gene>
    <name evidence="1" type="ORF">A2573_01630</name>
</gene>
<comment type="caution">
    <text evidence="1">The sequence shown here is derived from an EMBL/GenBank/DDBJ whole genome shotgun (WGS) entry which is preliminary data.</text>
</comment>
<reference evidence="1 2" key="1">
    <citation type="journal article" date="2016" name="Nat. Commun.">
        <title>Thousands of microbial genomes shed light on interconnected biogeochemical processes in an aquifer system.</title>
        <authorList>
            <person name="Anantharaman K."/>
            <person name="Brown C.T."/>
            <person name="Hug L.A."/>
            <person name="Sharon I."/>
            <person name="Castelle C.J."/>
            <person name="Probst A.J."/>
            <person name="Thomas B.C."/>
            <person name="Singh A."/>
            <person name="Wilkins M.J."/>
            <person name="Karaoz U."/>
            <person name="Brodie E.L."/>
            <person name="Williams K.H."/>
            <person name="Hubbard S.S."/>
            <person name="Banfield J.F."/>
        </authorList>
    </citation>
    <scope>NUCLEOTIDE SEQUENCE [LARGE SCALE GENOMIC DNA]</scope>
</reference>
<proteinExistence type="predicted"/>
<organism evidence="1 2">
    <name type="scientific">Candidatus Woesebacteria bacterium RIFOXYD1_FULL_43_18</name>
    <dbReference type="NCBI Taxonomy" id="1802551"/>
    <lineage>
        <taxon>Bacteria</taxon>
        <taxon>Candidatus Woeseibacteriota</taxon>
    </lineage>
</organism>
<accession>A0A1F8DHL1</accession>